<feature type="domain" description="YqgF/RNase H-like" evidence="6">
    <location>
        <begin position="1"/>
        <end position="96"/>
    </location>
</feature>
<dbReference type="AlphaFoldDB" id="A0A2I1NB53"/>
<dbReference type="GO" id="GO:0000967">
    <property type="term" value="P:rRNA 5'-end processing"/>
    <property type="evidence" value="ECO:0007669"/>
    <property type="project" value="UniProtKB-UniRule"/>
</dbReference>
<dbReference type="NCBIfam" id="NF001026">
    <property type="entry name" value="PRK00109.2-2"/>
    <property type="match status" value="1"/>
</dbReference>
<proteinExistence type="inferred from homology"/>
<comment type="function">
    <text evidence="5">Could be a nuclease involved in processing of the 5'-end of pre-16S rRNA.</text>
</comment>
<dbReference type="GO" id="GO:0016788">
    <property type="term" value="F:hydrolase activity, acting on ester bonds"/>
    <property type="evidence" value="ECO:0007669"/>
    <property type="project" value="UniProtKB-UniRule"/>
</dbReference>
<protein>
    <recommendedName>
        <fullName evidence="5">Putative pre-16S rRNA nuclease</fullName>
        <ecNumber evidence="5">3.1.-.-</ecNumber>
    </recommendedName>
</protein>
<dbReference type="CDD" id="cd16964">
    <property type="entry name" value="YqgF"/>
    <property type="match status" value="1"/>
</dbReference>
<reference evidence="7 8" key="1">
    <citation type="submission" date="2017-12" db="EMBL/GenBank/DDBJ databases">
        <title>Phylogenetic diversity of female urinary microbiome.</title>
        <authorList>
            <person name="Thomas-White K."/>
            <person name="Wolfe A.J."/>
        </authorList>
    </citation>
    <scope>NUCLEOTIDE SEQUENCE [LARGE SCALE GENOMIC DNA]</scope>
    <source>
        <strain evidence="7 8">UMB0112</strain>
    </source>
</reference>
<dbReference type="RefSeq" id="WP_101636636.1">
    <property type="nucleotide sequence ID" value="NZ_PKHU01000002.1"/>
</dbReference>
<comment type="similarity">
    <text evidence="5">Belongs to the YqgF HJR family.</text>
</comment>
<keyword evidence="3 5" id="KW-0540">Nuclease</keyword>
<comment type="subcellular location">
    <subcellularLocation>
        <location evidence="5">Cytoplasm</location>
    </subcellularLocation>
</comment>
<evidence type="ECO:0000313" key="7">
    <source>
        <dbReference type="EMBL" id="PKZ29609.1"/>
    </source>
</evidence>
<dbReference type="NCBIfam" id="TIGR00250">
    <property type="entry name" value="RNAse_H_YqgF"/>
    <property type="match status" value="1"/>
</dbReference>
<dbReference type="SMART" id="SM00732">
    <property type="entry name" value="YqgFc"/>
    <property type="match status" value="1"/>
</dbReference>
<dbReference type="PANTHER" id="PTHR33317">
    <property type="entry name" value="POLYNUCLEOTIDYL TRANSFERASE, RIBONUCLEASE H-LIKE SUPERFAMILY PROTEIN"/>
    <property type="match status" value="1"/>
</dbReference>
<dbReference type="SUPFAM" id="SSF53098">
    <property type="entry name" value="Ribonuclease H-like"/>
    <property type="match status" value="1"/>
</dbReference>
<evidence type="ECO:0000256" key="4">
    <source>
        <dbReference type="ARBA" id="ARBA00022801"/>
    </source>
</evidence>
<dbReference type="EMBL" id="PKHU01000002">
    <property type="protein sequence ID" value="PKZ29609.1"/>
    <property type="molecule type" value="Genomic_DNA"/>
</dbReference>
<sequence>MIACIDVGLKRIGIALGYKNGVIVPINAVLRQNRNQAAKDVKHILDEWNVKKLVVGIPLGGNSEDEMRRRISHFVNLLDFNGEIVFFDESFSSVEAGEFGVANHKKKDGKLDSLSAMVILQRYFDSLR</sequence>
<dbReference type="EC" id="3.1.-.-" evidence="5"/>
<evidence type="ECO:0000256" key="1">
    <source>
        <dbReference type="ARBA" id="ARBA00022490"/>
    </source>
</evidence>
<keyword evidence="1 5" id="KW-0963">Cytoplasm</keyword>
<evidence type="ECO:0000313" key="8">
    <source>
        <dbReference type="Proteomes" id="UP000234639"/>
    </source>
</evidence>
<dbReference type="Gene3D" id="3.30.420.140">
    <property type="entry name" value="YqgF/RNase H-like domain"/>
    <property type="match status" value="1"/>
</dbReference>
<keyword evidence="4 5" id="KW-0378">Hydrolase</keyword>
<evidence type="ECO:0000259" key="6">
    <source>
        <dbReference type="SMART" id="SM00732"/>
    </source>
</evidence>
<dbReference type="PANTHER" id="PTHR33317:SF4">
    <property type="entry name" value="POLYNUCLEOTIDYL TRANSFERASE, RIBONUCLEASE H-LIKE SUPERFAMILY PROTEIN"/>
    <property type="match status" value="1"/>
</dbReference>
<dbReference type="InterPro" id="IPR037027">
    <property type="entry name" value="YqgF/RNaseH-like_dom_sf"/>
</dbReference>
<dbReference type="HAMAP" id="MF_00651">
    <property type="entry name" value="Nuclease_YqgF"/>
    <property type="match status" value="1"/>
</dbReference>
<evidence type="ECO:0000256" key="5">
    <source>
        <dbReference type="HAMAP-Rule" id="MF_00651"/>
    </source>
</evidence>
<name>A0A2I1NB53_9BACT</name>
<evidence type="ECO:0000256" key="3">
    <source>
        <dbReference type="ARBA" id="ARBA00022722"/>
    </source>
</evidence>
<keyword evidence="2 5" id="KW-0690">Ribosome biogenesis</keyword>
<gene>
    <name evidence="7" type="ORF">CYJ41_01595</name>
</gene>
<dbReference type="InterPro" id="IPR005227">
    <property type="entry name" value="YqgF"/>
</dbReference>
<dbReference type="GO" id="GO:0005829">
    <property type="term" value="C:cytosol"/>
    <property type="evidence" value="ECO:0007669"/>
    <property type="project" value="TreeGrafter"/>
</dbReference>
<dbReference type="Proteomes" id="UP000234639">
    <property type="component" value="Unassembled WGS sequence"/>
</dbReference>
<comment type="caution">
    <text evidence="7">The sequence shown here is derived from an EMBL/GenBank/DDBJ whole genome shotgun (WGS) entry which is preliminary data.</text>
</comment>
<dbReference type="Pfam" id="PF03652">
    <property type="entry name" value="RuvX"/>
    <property type="match status" value="1"/>
</dbReference>
<dbReference type="GO" id="GO:0004518">
    <property type="term" value="F:nuclease activity"/>
    <property type="evidence" value="ECO:0007669"/>
    <property type="project" value="UniProtKB-KW"/>
</dbReference>
<dbReference type="InterPro" id="IPR006641">
    <property type="entry name" value="YqgF/RNaseH-like_dom"/>
</dbReference>
<accession>A0A2I1NB53</accession>
<organism evidence="7 8">
    <name type="scientific">Campylobacter ureolyticus</name>
    <dbReference type="NCBI Taxonomy" id="827"/>
    <lineage>
        <taxon>Bacteria</taxon>
        <taxon>Pseudomonadati</taxon>
        <taxon>Campylobacterota</taxon>
        <taxon>Epsilonproteobacteria</taxon>
        <taxon>Campylobacterales</taxon>
        <taxon>Campylobacteraceae</taxon>
        <taxon>Campylobacter</taxon>
    </lineage>
</organism>
<evidence type="ECO:0000256" key="2">
    <source>
        <dbReference type="ARBA" id="ARBA00022517"/>
    </source>
</evidence>
<dbReference type="InterPro" id="IPR012337">
    <property type="entry name" value="RNaseH-like_sf"/>
</dbReference>